<gene>
    <name evidence="3" type="ORF">DFH08DRAFT_828839</name>
</gene>
<evidence type="ECO:0000259" key="2">
    <source>
        <dbReference type="PROSITE" id="PS50191"/>
    </source>
</evidence>
<dbReference type="InterPro" id="IPR001251">
    <property type="entry name" value="CRAL-TRIO_dom"/>
</dbReference>
<dbReference type="Proteomes" id="UP001218218">
    <property type="component" value="Unassembled WGS sequence"/>
</dbReference>
<dbReference type="SUPFAM" id="SSF46938">
    <property type="entry name" value="CRAL/TRIO N-terminal domain"/>
    <property type="match status" value="1"/>
</dbReference>
<feature type="region of interest" description="Disordered" evidence="1">
    <location>
        <begin position="278"/>
        <end position="320"/>
    </location>
</feature>
<dbReference type="PANTHER" id="PTHR45657:SF1">
    <property type="entry name" value="CRAL-TRIO DOMAIN-CONTAINING PROTEIN YKL091C-RELATED"/>
    <property type="match status" value="1"/>
</dbReference>
<comment type="caution">
    <text evidence="3">The sequence shown here is derived from an EMBL/GenBank/DDBJ whole genome shotgun (WGS) entry which is preliminary data.</text>
</comment>
<feature type="compositionally biased region" description="Low complexity" evidence="1">
    <location>
        <begin position="306"/>
        <end position="320"/>
    </location>
</feature>
<dbReference type="AlphaFoldDB" id="A0AAD7F415"/>
<feature type="domain" description="CRAL-TRIO" evidence="2">
    <location>
        <begin position="94"/>
        <end position="269"/>
    </location>
</feature>
<dbReference type="EMBL" id="JARIHO010000001">
    <property type="protein sequence ID" value="KAJ7367569.1"/>
    <property type="molecule type" value="Genomic_DNA"/>
</dbReference>
<dbReference type="SMART" id="SM00516">
    <property type="entry name" value="SEC14"/>
    <property type="match status" value="1"/>
</dbReference>
<organism evidence="3 4">
    <name type="scientific">Mycena albidolilacea</name>
    <dbReference type="NCBI Taxonomy" id="1033008"/>
    <lineage>
        <taxon>Eukaryota</taxon>
        <taxon>Fungi</taxon>
        <taxon>Dikarya</taxon>
        <taxon>Basidiomycota</taxon>
        <taxon>Agaricomycotina</taxon>
        <taxon>Agaricomycetes</taxon>
        <taxon>Agaricomycetidae</taxon>
        <taxon>Agaricales</taxon>
        <taxon>Marasmiineae</taxon>
        <taxon>Mycenaceae</taxon>
        <taxon>Mycena</taxon>
    </lineage>
</organism>
<dbReference type="InterPro" id="IPR036273">
    <property type="entry name" value="CRAL/TRIO_N_dom_sf"/>
</dbReference>
<dbReference type="Pfam" id="PF00650">
    <property type="entry name" value="CRAL_TRIO"/>
    <property type="match status" value="1"/>
</dbReference>
<dbReference type="Gene3D" id="1.10.8.20">
    <property type="entry name" value="N-terminal domain of phosphatidylinositol transfer protein sec14p"/>
    <property type="match status" value="1"/>
</dbReference>
<accession>A0AAD7F415</accession>
<reference evidence="3" key="1">
    <citation type="submission" date="2023-03" db="EMBL/GenBank/DDBJ databases">
        <title>Massive genome expansion in bonnet fungi (Mycena s.s.) driven by repeated elements and novel gene families across ecological guilds.</title>
        <authorList>
            <consortium name="Lawrence Berkeley National Laboratory"/>
            <person name="Harder C.B."/>
            <person name="Miyauchi S."/>
            <person name="Viragh M."/>
            <person name="Kuo A."/>
            <person name="Thoen E."/>
            <person name="Andreopoulos B."/>
            <person name="Lu D."/>
            <person name="Skrede I."/>
            <person name="Drula E."/>
            <person name="Henrissat B."/>
            <person name="Morin E."/>
            <person name="Kohler A."/>
            <person name="Barry K."/>
            <person name="LaButti K."/>
            <person name="Morin E."/>
            <person name="Salamov A."/>
            <person name="Lipzen A."/>
            <person name="Mereny Z."/>
            <person name="Hegedus B."/>
            <person name="Baldrian P."/>
            <person name="Stursova M."/>
            <person name="Weitz H."/>
            <person name="Taylor A."/>
            <person name="Grigoriev I.V."/>
            <person name="Nagy L.G."/>
            <person name="Martin F."/>
            <person name="Kauserud H."/>
        </authorList>
    </citation>
    <scope>NUCLEOTIDE SEQUENCE</scope>
    <source>
        <strain evidence="3">CBHHK002</strain>
    </source>
</reference>
<dbReference type="PRINTS" id="PR00180">
    <property type="entry name" value="CRETINALDHBP"/>
</dbReference>
<evidence type="ECO:0000313" key="4">
    <source>
        <dbReference type="Proteomes" id="UP001218218"/>
    </source>
</evidence>
<dbReference type="SUPFAM" id="SSF52087">
    <property type="entry name" value="CRAL/TRIO domain"/>
    <property type="match status" value="1"/>
</dbReference>
<evidence type="ECO:0000313" key="3">
    <source>
        <dbReference type="EMBL" id="KAJ7367569.1"/>
    </source>
</evidence>
<dbReference type="InterPro" id="IPR036865">
    <property type="entry name" value="CRAL-TRIO_dom_sf"/>
</dbReference>
<proteinExistence type="predicted"/>
<evidence type="ECO:0000256" key="1">
    <source>
        <dbReference type="SAM" id="MobiDB-lite"/>
    </source>
</evidence>
<protein>
    <submittedName>
        <fullName evidence="3">CRAL-TRIO domain-containing protein</fullName>
    </submittedName>
</protein>
<sequence>MATPAPASTGTWTPPPGRLGNLTLTQEAALAKFGTELRAEGAWVEARHDDATLLRFLRARKFDVPKAKEMILACEKWRKEFGVDELVRSFKFTELKEVDKYYPQYYHHMDKSGRPIYIERIGALNVKALYACTSLDRLLSHLVVEYESFLTTRLPSCSSAIGHPVDTSLTILDLGGVSLSNFIRVKDYVRAATNIGQNYYPECMGAFYIINAPWAFGAVWRAIRPWLDEVTASKVKILGGPAVYRPELLSVCEKEALPKEFGGECECPGGCSLSDVGPWNPSGSGSETESEGEVAASPTESASEKTSPTPTLTNPPSALAEKILLEHPVTTQVLSA</sequence>
<dbReference type="PANTHER" id="PTHR45657">
    <property type="entry name" value="CRAL-TRIO DOMAIN-CONTAINING PROTEIN YKL091C-RELATED"/>
    <property type="match status" value="1"/>
</dbReference>
<name>A0AAD7F415_9AGAR</name>
<dbReference type="InterPro" id="IPR011074">
    <property type="entry name" value="CRAL/TRIO_N_dom"/>
</dbReference>
<dbReference type="Pfam" id="PF03765">
    <property type="entry name" value="CRAL_TRIO_N"/>
    <property type="match status" value="1"/>
</dbReference>
<keyword evidence="4" id="KW-1185">Reference proteome</keyword>
<dbReference type="SMART" id="SM01100">
    <property type="entry name" value="CRAL_TRIO_N"/>
    <property type="match status" value="1"/>
</dbReference>
<dbReference type="PROSITE" id="PS50191">
    <property type="entry name" value="CRAL_TRIO"/>
    <property type="match status" value="1"/>
</dbReference>
<dbReference type="InterPro" id="IPR051026">
    <property type="entry name" value="PI/PC_transfer"/>
</dbReference>
<dbReference type="Gene3D" id="3.40.525.10">
    <property type="entry name" value="CRAL-TRIO lipid binding domain"/>
    <property type="match status" value="1"/>
</dbReference>
<dbReference type="CDD" id="cd00170">
    <property type="entry name" value="SEC14"/>
    <property type="match status" value="1"/>
</dbReference>